<accession>A0A814G7I2</accession>
<comment type="caution">
    <text evidence="1">The sequence shown here is derived from an EMBL/GenBank/DDBJ whole genome shotgun (WGS) entry which is preliminary data.</text>
</comment>
<gene>
    <name evidence="1" type="ORF">OXX778_LOCUS15982</name>
</gene>
<sequence length="182" mass="21518">MIEKKRNLFDNDNESISCLNCVENEGKVKWRQFYLDLKDLFNDVNTMKKLDKRNNLILVRVKCMINKLEDDIDQDEDDGTLLNVYLIKLYEWLFEMYVEFEQFDLANLIAKQKLLSSYKFFLPRNHPSIGLLLLKIVKLMNNGDECKKSISYLKEANDVLKVCFKENSQIFNVINELKAVCL</sequence>
<evidence type="ECO:0000313" key="1">
    <source>
        <dbReference type="EMBL" id="CAF0992402.1"/>
    </source>
</evidence>
<dbReference type="OrthoDB" id="265717at2759"/>
<name>A0A814G7I2_9BILA</name>
<dbReference type="Proteomes" id="UP000663879">
    <property type="component" value="Unassembled WGS sequence"/>
</dbReference>
<keyword evidence="2" id="KW-1185">Reference proteome</keyword>
<protein>
    <submittedName>
        <fullName evidence="1">Uncharacterized protein</fullName>
    </submittedName>
</protein>
<dbReference type="InterPro" id="IPR011990">
    <property type="entry name" value="TPR-like_helical_dom_sf"/>
</dbReference>
<dbReference type="Gene3D" id="1.25.40.10">
    <property type="entry name" value="Tetratricopeptide repeat domain"/>
    <property type="match status" value="1"/>
</dbReference>
<dbReference type="EMBL" id="CAJNOC010003656">
    <property type="protein sequence ID" value="CAF0992402.1"/>
    <property type="molecule type" value="Genomic_DNA"/>
</dbReference>
<dbReference type="AlphaFoldDB" id="A0A814G7I2"/>
<organism evidence="1 2">
    <name type="scientific">Brachionus calyciflorus</name>
    <dbReference type="NCBI Taxonomy" id="104777"/>
    <lineage>
        <taxon>Eukaryota</taxon>
        <taxon>Metazoa</taxon>
        <taxon>Spiralia</taxon>
        <taxon>Gnathifera</taxon>
        <taxon>Rotifera</taxon>
        <taxon>Eurotatoria</taxon>
        <taxon>Monogononta</taxon>
        <taxon>Pseudotrocha</taxon>
        <taxon>Ploima</taxon>
        <taxon>Brachionidae</taxon>
        <taxon>Brachionus</taxon>
    </lineage>
</organism>
<evidence type="ECO:0000313" key="2">
    <source>
        <dbReference type="Proteomes" id="UP000663879"/>
    </source>
</evidence>
<proteinExistence type="predicted"/>
<reference evidence="1" key="1">
    <citation type="submission" date="2021-02" db="EMBL/GenBank/DDBJ databases">
        <authorList>
            <person name="Nowell W R."/>
        </authorList>
    </citation>
    <scope>NUCLEOTIDE SEQUENCE</scope>
    <source>
        <strain evidence="1">Ploen Becks lab</strain>
    </source>
</reference>